<dbReference type="InterPro" id="IPR017441">
    <property type="entry name" value="Protein_kinase_ATP_BS"/>
</dbReference>
<dbReference type="GO" id="GO:0005737">
    <property type="term" value="C:cytoplasm"/>
    <property type="evidence" value="ECO:0007669"/>
    <property type="project" value="TreeGrafter"/>
</dbReference>
<evidence type="ECO:0000256" key="2">
    <source>
        <dbReference type="ARBA" id="ARBA00022840"/>
    </source>
</evidence>
<evidence type="ECO:0000256" key="3">
    <source>
        <dbReference type="PROSITE-ProRule" id="PRU10141"/>
    </source>
</evidence>
<name>A0AAD3D8H8_9STRA</name>
<keyword evidence="5" id="KW-1133">Transmembrane helix</keyword>
<evidence type="ECO:0000259" key="6">
    <source>
        <dbReference type="PROSITE" id="PS50011"/>
    </source>
</evidence>
<dbReference type="EMBL" id="BLLK01000069">
    <property type="protein sequence ID" value="GFH59683.1"/>
    <property type="molecule type" value="Genomic_DNA"/>
</dbReference>
<evidence type="ECO:0000256" key="4">
    <source>
        <dbReference type="RuleBase" id="RU000304"/>
    </source>
</evidence>
<comment type="caution">
    <text evidence="7">The sequence shown here is derived from an EMBL/GenBank/DDBJ whole genome shotgun (WGS) entry which is preliminary data.</text>
</comment>
<dbReference type="AlphaFoldDB" id="A0AAD3D8H8"/>
<protein>
    <recommendedName>
        <fullName evidence="6">Protein kinase domain-containing protein</fullName>
    </recommendedName>
</protein>
<dbReference type="Proteomes" id="UP001054902">
    <property type="component" value="Unassembled WGS sequence"/>
</dbReference>
<keyword evidence="2 3" id="KW-0067">ATP-binding</keyword>
<reference evidence="7 8" key="1">
    <citation type="journal article" date="2021" name="Sci. Rep.">
        <title>The genome of the diatom Chaetoceros tenuissimus carries an ancient integrated fragment of an extant virus.</title>
        <authorList>
            <person name="Hongo Y."/>
            <person name="Kimura K."/>
            <person name="Takaki Y."/>
            <person name="Yoshida Y."/>
            <person name="Baba S."/>
            <person name="Kobayashi G."/>
            <person name="Nagasaki K."/>
            <person name="Hano T."/>
            <person name="Tomaru Y."/>
        </authorList>
    </citation>
    <scope>NUCLEOTIDE SEQUENCE [LARGE SCALE GENOMIC DNA]</scope>
    <source>
        <strain evidence="7 8">NIES-3715</strain>
    </source>
</reference>
<keyword evidence="8" id="KW-1185">Reference proteome</keyword>
<keyword evidence="5" id="KW-0812">Transmembrane</keyword>
<keyword evidence="5" id="KW-0472">Membrane</keyword>
<keyword evidence="4" id="KW-0808">Transferase</keyword>
<proteinExistence type="inferred from homology"/>
<keyword evidence="4" id="KW-0418">Kinase</keyword>
<gene>
    <name evidence="7" type="ORF">CTEN210_16159</name>
</gene>
<sequence>MNTSENAPQADVHETEIERIKLLRQIGSGAFSTVHLAQHITLFRDHTRPHLKLALKLMPKSQIEELNLSKKVEQEINSLKACNHPHIMKLYKVMETPHHVILVNDYLNAGELHDYMLQRMKGTHKSLPRTEARRYFQEIASAIGYFHEKKICHRDLKLENILLYKDHRTGLQFVKIVDFGFSHVLNGDKLTTACGSPFFAAPEIISNQAYFGDCVDVWACGVILYVMVCGKLPFQEKDMKIMYTKIRTGEYELPNHLQEEEKELILGMMKVDPSTRMNMQQVCNGKYYLRSLPHYLDMLRLESKDTDMGNDIALERNHHKEEKEKEYISNHIEACSRVGQILQTSSDPIYRNIPVNTVESIVKNEEEDNDECIDSFVTAMKSFKTRKMKVDDDWEDNDENELALPSEVSQDIILVYKMCLEEILIARRIKELTRGTMWKKILLIAIVAIVLVIVLSTLL</sequence>
<dbReference type="PANTHER" id="PTHR24346:SF110">
    <property type="entry name" value="NON-SPECIFIC SERINE_THREONINE PROTEIN KINASE"/>
    <property type="match status" value="1"/>
</dbReference>
<feature type="domain" description="Protein kinase" evidence="6">
    <location>
        <begin position="20"/>
        <end position="289"/>
    </location>
</feature>
<dbReference type="PANTHER" id="PTHR24346">
    <property type="entry name" value="MAP/MICROTUBULE AFFINITY-REGULATING KINASE"/>
    <property type="match status" value="1"/>
</dbReference>
<dbReference type="PROSITE" id="PS00108">
    <property type="entry name" value="PROTEIN_KINASE_ST"/>
    <property type="match status" value="1"/>
</dbReference>
<dbReference type="InterPro" id="IPR008271">
    <property type="entry name" value="Ser/Thr_kinase_AS"/>
</dbReference>
<dbReference type="InterPro" id="IPR000719">
    <property type="entry name" value="Prot_kinase_dom"/>
</dbReference>
<feature type="binding site" evidence="3">
    <location>
        <position position="56"/>
    </location>
    <ligand>
        <name>ATP</name>
        <dbReference type="ChEBI" id="CHEBI:30616"/>
    </ligand>
</feature>
<dbReference type="PROSITE" id="PS00107">
    <property type="entry name" value="PROTEIN_KINASE_ATP"/>
    <property type="match status" value="1"/>
</dbReference>
<dbReference type="InterPro" id="IPR011009">
    <property type="entry name" value="Kinase-like_dom_sf"/>
</dbReference>
<accession>A0AAD3D8H8</accession>
<feature type="transmembrane region" description="Helical" evidence="5">
    <location>
        <begin position="437"/>
        <end position="458"/>
    </location>
</feature>
<dbReference type="GO" id="GO:0005524">
    <property type="term" value="F:ATP binding"/>
    <property type="evidence" value="ECO:0007669"/>
    <property type="project" value="UniProtKB-UniRule"/>
</dbReference>
<dbReference type="Pfam" id="PF00069">
    <property type="entry name" value="Pkinase"/>
    <property type="match status" value="1"/>
</dbReference>
<keyword evidence="1 3" id="KW-0547">Nucleotide-binding</keyword>
<organism evidence="7 8">
    <name type="scientific">Chaetoceros tenuissimus</name>
    <dbReference type="NCBI Taxonomy" id="426638"/>
    <lineage>
        <taxon>Eukaryota</taxon>
        <taxon>Sar</taxon>
        <taxon>Stramenopiles</taxon>
        <taxon>Ochrophyta</taxon>
        <taxon>Bacillariophyta</taxon>
        <taxon>Coscinodiscophyceae</taxon>
        <taxon>Chaetocerotophycidae</taxon>
        <taxon>Chaetocerotales</taxon>
        <taxon>Chaetocerotaceae</taxon>
        <taxon>Chaetoceros</taxon>
    </lineage>
</organism>
<evidence type="ECO:0000313" key="8">
    <source>
        <dbReference type="Proteomes" id="UP001054902"/>
    </source>
</evidence>
<dbReference type="GO" id="GO:0035556">
    <property type="term" value="P:intracellular signal transduction"/>
    <property type="evidence" value="ECO:0007669"/>
    <property type="project" value="TreeGrafter"/>
</dbReference>
<keyword evidence="4" id="KW-0723">Serine/threonine-protein kinase</keyword>
<dbReference type="PROSITE" id="PS50011">
    <property type="entry name" value="PROTEIN_KINASE_DOM"/>
    <property type="match status" value="1"/>
</dbReference>
<dbReference type="GO" id="GO:0004674">
    <property type="term" value="F:protein serine/threonine kinase activity"/>
    <property type="evidence" value="ECO:0007669"/>
    <property type="project" value="UniProtKB-KW"/>
</dbReference>
<evidence type="ECO:0000256" key="1">
    <source>
        <dbReference type="ARBA" id="ARBA00022741"/>
    </source>
</evidence>
<evidence type="ECO:0000313" key="7">
    <source>
        <dbReference type="EMBL" id="GFH59683.1"/>
    </source>
</evidence>
<comment type="similarity">
    <text evidence="4">Belongs to the protein kinase superfamily.</text>
</comment>
<dbReference type="FunFam" id="1.10.510.10:FF:000571">
    <property type="entry name" value="Maternal embryonic leucine zipper kinase"/>
    <property type="match status" value="1"/>
</dbReference>
<dbReference type="SMART" id="SM00220">
    <property type="entry name" value="S_TKc"/>
    <property type="match status" value="1"/>
</dbReference>
<dbReference type="SUPFAM" id="SSF56112">
    <property type="entry name" value="Protein kinase-like (PK-like)"/>
    <property type="match status" value="1"/>
</dbReference>
<evidence type="ECO:0000256" key="5">
    <source>
        <dbReference type="SAM" id="Phobius"/>
    </source>
</evidence>
<dbReference type="Gene3D" id="1.10.510.10">
    <property type="entry name" value="Transferase(Phosphotransferase) domain 1"/>
    <property type="match status" value="1"/>
</dbReference>